<gene>
    <name evidence="4" type="ORF">ACFQ5D_20555</name>
</gene>
<reference evidence="5" key="1">
    <citation type="journal article" date="2019" name="Int. J. Syst. Evol. Microbiol.">
        <title>The Global Catalogue of Microorganisms (GCM) 10K type strain sequencing project: providing services to taxonomists for standard genome sequencing and annotation.</title>
        <authorList>
            <consortium name="The Broad Institute Genomics Platform"/>
            <consortium name="The Broad Institute Genome Sequencing Center for Infectious Disease"/>
            <person name="Wu L."/>
            <person name="Ma J."/>
        </authorList>
    </citation>
    <scope>NUCLEOTIDE SEQUENCE [LARGE SCALE GENOMIC DNA]</scope>
    <source>
        <strain evidence="5">CCM 9147</strain>
    </source>
</reference>
<protein>
    <recommendedName>
        <fullName evidence="3">Tubulin/FtsZ GTPase domain-containing protein</fullName>
    </recommendedName>
</protein>
<dbReference type="SUPFAM" id="SSF52490">
    <property type="entry name" value="Tubulin nucleotide-binding domain-like"/>
    <property type="match status" value="1"/>
</dbReference>
<evidence type="ECO:0000313" key="4">
    <source>
        <dbReference type="EMBL" id="MFD1463694.1"/>
    </source>
</evidence>
<keyword evidence="1" id="KW-0547">Nucleotide-binding</keyword>
<dbReference type="Proteomes" id="UP001597340">
    <property type="component" value="Unassembled WGS sequence"/>
</dbReference>
<dbReference type="PANTHER" id="PTHR30314">
    <property type="entry name" value="CELL DIVISION PROTEIN FTSZ-RELATED"/>
    <property type="match status" value="1"/>
</dbReference>
<dbReference type="InterPro" id="IPR045061">
    <property type="entry name" value="FtsZ/CetZ"/>
</dbReference>
<dbReference type="InterPro" id="IPR036525">
    <property type="entry name" value="Tubulin/FtsZ_GTPase_sf"/>
</dbReference>
<evidence type="ECO:0000256" key="1">
    <source>
        <dbReference type="ARBA" id="ARBA00022741"/>
    </source>
</evidence>
<dbReference type="Pfam" id="PF00091">
    <property type="entry name" value="Tubulin"/>
    <property type="match status" value="1"/>
</dbReference>
<accession>A0ABW4DIF9</accession>
<dbReference type="SMART" id="SM00864">
    <property type="entry name" value="Tubulin"/>
    <property type="match status" value="1"/>
</dbReference>
<keyword evidence="5" id="KW-1185">Reference proteome</keyword>
<dbReference type="Gene3D" id="3.40.50.1440">
    <property type="entry name" value="Tubulin/FtsZ, GTPase domain"/>
    <property type="match status" value="1"/>
</dbReference>
<name>A0ABW4DIF9_9BACL</name>
<comment type="caution">
    <text evidence="4">The sequence shown here is derived from an EMBL/GenBank/DDBJ whole genome shotgun (WGS) entry which is preliminary data.</text>
</comment>
<evidence type="ECO:0000313" key="5">
    <source>
        <dbReference type="Proteomes" id="UP001597340"/>
    </source>
</evidence>
<dbReference type="EMBL" id="JBHTNZ010000040">
    <property type="protein sequence ID" value="MFD1463694.1"/>
    <property type="molecule type" value="Genomic_DNA"/>
</dbReference>
<dbReference type="InterPro" id="IPR054719">
    <property type="entry name" value="TubZ-like_C"/>
</dbReference>
<sequence>MEMEIEHRKLGFIKLEGFVAHKDISERKMKYCFICVGQYGGRQGDELARLGYSVFAINTSDSDLADLKQIPEDRIIKLEGFEGAAKDIKRGQDAIRQNRDQIIDITNHPDVLEADHVFVIGGMGGGTGNVATPMICAALAKVRKPFNGKPSFGAIISVPASWEKRGIKKNARWGLAHLQDLVNKEVIGAILVVDNDKLYNLTQSVFSDTNTSLTWMDYGNSELTSLLAEVSILTSIPSSKTFDLDEWRDVLSTPGYLSLGKITIQTSEEIENKKIFKEAFTNSPTASDYDYDLDSVNGFMAVVHPRNEIITDSSFKQLEEQFGEFVENAEKPHSGLIENNNWGMVTSRTRKPSEDKKKAIIYTGAVSTNLPERISRMLVEITEEEEKLEKKKAERGDKNMLDLSSFKKVEEKTVRKDISLDSELDILSGKKDSKNIIEDFDEDLIF</sequence>
<dbReference type="RefSeq" id="WP_229523836.1">
    <property type="nucleotide sequence ID" value="NZ_JAFFQR010000042.1"/>
</dbReference>
<dbReference type="Pfam" id="PF22453">
    <property type="entry name" value="TubZ-like_C"/>
    <property type="match status" value="1"/>
</dbReference>
<evidence type="ECO:0000256" key="2">
    <source>
        <dbReference type="ARBA" id="ARBA00023134"/>
    </source>
</evidence>
<dbReference type="InterPro" id="IPR003008">
    <property type="entry name" value="Tubulin_FtsZ_GTPase"/>
</dbReference>
<feature type="domain" description="Tubulin/FtsZ GTPase" evidence="3">
    <location>
        <begin position="30"/>
        <end position="238"/>
    </location>
</feature>
<dbReference type="PANTHER" id="PTHR30314:SF10">
    <property type="entry name" value="TUBULIN-LIKE PROTEIN CETZ"/>
    <property type="match status" value="1"/>
</dbReference>
<organism evidence="4 5">
    <name type="scientific">Paenibacillus farraposensis</name>
    <dbReference type="NCBI Taxonomy" id="2807095"/>
    <lineage>
        <taxon>Bacteria</taxon>
        <taxon>Bacillati</taxon>
        <taxon>Bacillota</taxon>
        <taxon>Bacilli</taxon>
        <taxon>Bacillales</taxon>
        <taxon>Paenibacillaceae</taxon>
        <taxon>Paenibacillus</taxon>
    </lineage>
</organism>
<proteinExistence type="predicted"/>
<evidence type="ECO:0000259" key="3">
    <source>
        <dbReference type="SMART" id="SM00864"/>
    </source>
</evidence>
<keyword evidence="2" id="KW-0342">GTP-binding</keyword>